<proteinExistence type="predicted"/>
<name>A0ABY6LJV1_9ARAC</name>
<evidence type="ECO:0000313" key="1">
    <source>
        <dbReference type="EMBL" id="UYV80869.1"/>
    </source>
</evidence>
<accession>A0ABY6LJV1</accession>
<dbReference type="EMBL" id="CP092881">
    <property type="protein sequence ID" value="UYV80869.1"/>
    <property type="molecule type" value="Genomic_DNA"/>
</dbReference>
<keyword evidence="2" id="KW-1185">Reference proteome</keyword>
<gene>
    <name evidence="1" type="ORF">LAZ67_19002050</name>
</gene>
<sequence>MNNNNCFPPSYEQATRQHASLTGDLSVMDFLPYCLNDGGIFSQPKYQPFRELMDRANHWLQNHSHLEVKTCESVEFKLGEDIESMTYLETCHGVNQFIRGLRLWLVPRLDPSRPPQYLKHLNLVPDPEETLDDVLLRFNQLMETVPLPGRILTVETQEMKVPSSGAFDPDKSNWSEMGNHERHFIFVLRIFFEYGPPAHEDLGVRDFVPHILNKELPFYETFSQLVKRASAWCSRQELLRVCHAQSVEIKIKDGVADSRKMSYTEHCMRNTHYLRILRIAFTQPSLQWSHELVSPPRLLLSCKTFFPSLGQDSMGCMASHVRAWVKAAKARVLSVETAAMRLYTGGEEALGPEASYTYNFYTQSEHWVFVIRVYMDGCYEDPFICVPPPILPEESNCCAIL</sequence>
<evidence type="ECO:0000313" key="2">
    <source>
        <dbReference type="Proteomes" id="UP001235939"/>
    </source>
</evidence>
<organism evidence="1 2">
    <name type="scientific">Cordylochernes scorpioides</name>
    <dbReference type="NCBI Taxonomy" id="51811"/>
    <lineage>
        <taxon>Eukaryota</taxon>
        <taxon>Metazoa</taxon>
        <taxon>Ecdysozoa</taxon>
        <taxon>Arthropoda</taxon>
        <taxon>Chelicerata</taxon>
        <taxon>Arachnida</taxon>
        <taxon>Pseudoscorpiones</taxon>
        <taxon>Cheliferoidea</taxon>
        <taxon>Chernetidae</taxon>
        <taxon>Cordylochernes</taxon>
    </lineage>
</organism>
<dbReference type="Proteomes" id="UP001235939">
    <property type="component" value="Chromosome 19"/>
</dbReference>
<protein>
    <submittedName>
        <fullName evidence="1">ZC3H11A</fullName>
    </submittedName>
</protein>
<reference evidence="1 2" key="1">
    <citation type="submission" date="2022-01" db="EMBL/GenBank/DDBJ databases">
        <title>A chromosomal length assembly of Cordylochernes scorpioides.</title>
        <authorList>
            <person name="Zeh D."/>
            <person name="Zeh J."/>
        </authorList>
    </citation>
    <scope>NUCLEOTIDE SEQUENCE [LARGE SCALE GENOMIC DNA]</scope>
    <source>
        <strain evidence="1">IN4F17</strain>
        <tissue evidence="1">Whole Body</tissue>
    </source>
</reference>